<dbReference type="AlphaFoldDB" id="A0A067MKV3"/>
<sequence length="167" mass="17269">MIAEHHDLNQFSDTLLISEWKDLTRDQQCAELDKHIDNLGGLSALPVDRLEENNVVATVRFITPGIHTWIQIHTMDGHAGQGSSGALGAAVGDVTGVLNYSSWDTLTSAPNTFAIASAGMTIGGFPTQGIVIKLSIGGKSVGAVVAGGTGVGAFAGLSETVIWSPAS</sequence>
<dbReference type="Proteomes" id="UP000027195">
    <property type="component" value="Unassembled WGS sequence"/>
</dbReference>
<dbReference type="HOGENOM" id="CLU_1594247_0_0_1"/>
<reference evidence="2" key="1">
    <citation type="journal article" date="2014" name="Proc. Natl. Acad. Sci. U.S.A.">
        <title>Extensive sampling of basidiomycete genomes demonstrates inadequacy of the white-rot/brown-rot paradigm for wood decay fungi.</title>
        <authorList>
            <person name="Riley R."/>
            <person name="Salamov A.A."/>
            <person name="Brown D.W."/>
            <person name="Nagy L.G."/>
            <person name="Floudas D."/>
            <person name="Held B.W."/>
            <person name="Levasseur A."/>
            <person name="Lombard V."/>
            <person name="Morin E."/>
            <person name="Otillar R."/>
            <person name="Lindquist E.A."/>
            <person name="Sun H."/>
            <person name="LaButti K.M."/>
            <person name="Schmutz J."/>
            <person name="Jabbour D."/>
            <person name="Luo H."/>
            <person name="Baker S.E."/>
            <person name="Pisabarro A.G."/>
            <person name="Walton J.D."/>
            <person name="Blanchette R.A."/>
            <person name="Henrissat B."/>
            <person name="Martin F."/>
            <person name="Cullen D."/>
            <person name="Hibbett D.S."/>
            <person name="Grigoriev I.V."/>
        </authorList>
    </citation>
    <scope>NUCLEOTIDE SEQUENCE [LARGE SCALE GENOMIC DNA]</scope>
    <source>
        <strain evidence="2">FD-172 SS1</strain>
    </source>
</reference>
<dbReference type="InParanoid" id="A0A067MKV3"/>
<evidence type="ECO:0000313" key="1">
    <source>
        <dbReference type="EMBL" id="KDQ16378.1"/>
    </source>
</evidence>
<accession>A0A067MKV3</accession>
<name>A0A067MKV3_BOTB1</name>
<organism evidence="1 2">
    <name type="scientific">Botryobasidium botryosum (strain FD-172 SS1)</name>
    <dbReference type="NCBI Taxonomy" id="930990"/>
    <lineage>
        <taxon>Eukaryota</taxon>
        <taxon>Fungi</taxon>
        <taxon>Dikarya</taxon>
        <taxon>Basidiomycota</taxon>
        <taxon>Agaricomycotina</taxon>
        <taxon>Agaricomycetes</taxon>
        <taxon>Cantharellales</taxon>
        <taxon>Botryobasidiaceae</taxon>
        <taxon>Botryobasidium</taxon>
    </lineage>
</organism>
<protein>
    <submittedName>
        <fullName evidence="1">Uncharacterized protein</fullName>
    </submittedName>
</protein>
<dbReference type="EMBL" id="KL198028">
    <property type="protein sequence ID" value="KDQ16378.1"/>
    <property type="molecule type" value="Genomic_DNA"/>
</dbReference>
<evidence type="ECO:0000313" key="2">
    <source>
        <dbReference type="Proteomes" id="UP000027195"/>
    </source>
</evidence>
<proteinExistence type="predicted"/>
<keyword evidence="2" id="KW-1185">Reference proteome</keyword>
<gene>
    <name evidence="1" type="ORF">BOTBODRAFT_31064</name>
</gene>